<keyword evidence="16" id="KW-1185">Reference proteome</keyword>
<keyword evidence="7" id="KW-0560">Oxidoreductase</keyword>
<keyword evidence="3" id="KW-0444">Lipid biosynthesis</keyword>
<feature type="domain" description="Fatty acid hydroxylase" evidence="15">
    <location>
        <begin position="267"/>
        <end position="390"/>
    </location>
</feature>
<gene>
    <name evidence="17" type="primary">Faxdc2</name>
</gene>
<dbReference type="GeneID" id="110304490"/>
<evidence type="ECO:0000256" key="11">
    <source>
        <dbReference type="ARBA" id="ARBA00023166"/>
    </source>
</evidence>
<evidence type="ECO:0000256" key="2">
    <source>
        <dbReference type="ARBA" id="ARBA00004370"/>
    </source>
</evidence>
<evidence type="ECO:0000256" key="1">
    <source>
        <dbReference type="ARBA" id="ARBA00001962"/>
    </source>
</evidence>
<accession>A0A6P5QN18</accession>
<dbReference type="GO" id="GO:0016491">
    <property type="term" value="F:oxidoreductase activity"/>
    <property type="evidence" value="ECO:0007669"/>
    <property type="project" value="UniProtKB-KW"/>
</dbReference>
<dbReference type="Proteomes" id="UP000515126">
    <property type="component" value="Chromosome 11"/>
</dbReference>
<dbReference type="AlphaFoldDB" id="A0A6P5QN18"/>
<feature type="transmembrane region" description="Helical" evidence="14">
    <location>
        <begin position="259"/>
        <end position="280"/>
    </location>
</feature>
<feature type="transmembrane region" description="Helical" evidence="14">
    <location>
        <begin position="168"/>
        <end position="192"/>
    </location>
</feature>
<evidence type="ECO:0000256" key="4">
    <source>
        <dbReference type="ARBA" id="ARBA00022692"/>
    </source>
</evidence>
<keyword evidence="11" id="KW-1207">Sterol metabolism</keyword>
<feature type="region of interest" description="Disordered" evidence="13">
    <location>
        <begin position="1"/>
        <end position="45"/>
    </location>
</feature>
<dbReference type="GO" id="GO:0016020">
    <property type="term" value="C:membrane"/>
    <property type="evidence" value="ECO:0007669"/>
    <property type="project" value="UniProtKB-SubCell"/>
</dbReference>
<reference evidence="17" key="1">
    <citation type="submission" date="2025-08" db="UniProtKB">
        <authorList>
            <consortium name="RefSeq"/>
        </authorList>
    </citation>
    <scope>IDENTIFICATION</scope>
</reference>
<evidence type="ECO:0000313" key="17">
    <source>
        <dbReference type="RefSeq" id="XP_021031573.1"/>
    </source>
</evidence>
<proteinExistence type="predicted"/>
<sequence>MESFQRGELCPSLNGTDLYPETSLKNFSRGKGNQAQQPPPPQASCTPSSVISCPICNPRSSWDPDALGLAYCGVIHRDLKSLEQDMAPGDTMAGHMENPRGHEKSNQEGHIWGSMRNTTLIQGSGLLLLLVFWNSVTWHLQRFWDASGYFCQTQWENLLSTFEGYEWILYHIGVILVPGLCFWGFSGLLLLVDTTEKPTFISRYRIQHGKNEPVDPVKLRQALRTVFFNQNFISIPMLVIYYPFLKWRRDPCSRELPTFHWFLVEMACFTLLQEILFYYVHRLFHHPMLYKKTHKKHHEWTAPIGVVSIYADPLEHVFANMLPVLVGPLAMGSHLSSITVWLSMVLITSIINHTGYHLPFLPSPEFHEYHHLKSNQCYGVLGLMDHLHGTDTLFKQTKAYERHVILLGFTPLSESIPDSPKKTSSALGPSGLFPHQ</sequence>
<feature type="region of interest" description="Disordered" evidence="13">
    <location>
        <begin position="415"/>
        <end position="436"/>
    </location>
</feature>
<comment type="cofactor">
    <cofactor evidence="1">
        <name>Fe cation</name>
        <dbReference type="ChEBI" id="CHEBI:24875"/>
    </cofactor>
</comment>
<dbReference type="InterPro" id="IPR050307">
    <property type="entry name" value="Sterol_Desaturase_Related"/>
</dbReference>
<keyword evidence="12" id="KW-0753">Steroid metabolism</keyword>
<evidence type="ECO:0000256" key="3">
    <source>
        <dbReference type="ARBA" id="ARBA00022516"/>
    </source>
</evidence>
<feature type="transmembrane region" description="Helical" evidence="14">
    <location>
        <begin position="120"/>
        <end position="140"/>
    </location>
</feature>
<evidence type="ECO:0000256" key="12">
    <source>
        <dbReference type="ARBA" id="ARBA00023221"/>
    </source>
</evidence>
<dbReference type="PANTHER" id="PTHR11863">
    <property type="entry name" value="STEROL DESATURASE"/>
    <property type="match status" value="1"/>
</dbReference>
<dbReference type="Pfam" id="PF04116">
    <property type="entry name" value="FA_hydroxylase"/>
    <property type="match status" value="1"/>
</dbReference>
<evidence type="ECO:0000256" key="5">
    <source>
        <dbReference type="ARBA" id="ARBA00022955"/>
    </source>
</evidence>
<protein>
    <submittedName>
        <fullName evidence="17">Fatty acid hydroxylase domain-containing protein 2</fullName>
    </submittedName>
</protein>
<evidence type="ECO:0000256" key="6">
    <source>
        <dbReference type="ARBA" id="ARBA00022989"/>
    </source>
</evidence>
<evidence type="ECO:0000256" key="9">
    <source>
        <dbReference type="ARBA" id="ARBA00023011"/>
    </source>
</evidence>
<feature type="compositionally biased region" description="Basic and acidic residues" evidence="13">
    <location>
        <begin position="97"/>
        <end position="107"/>
    </location>
</feature>
<evidence type="ECO:0000256" key="14">
    <source>
        <dbReference type="SAM" id="Phobius"/>
    </source>
</evidence>
<keyword evidence="6 14" id="KW-1133">Transmembrane helix</keyword>
<evidence type="ECO:0000256" key="10">
    <source>
        <dbReference type="ARBA" id="ARBA00023136"/>
    </source>
</evidence>
<evidence type="ECO:0000259" key="15">
    <source>
        <dbReference type="Pfam" id="PF04116"/>
    </source>
</evidence>
<evidence type="ECO:0000313" key="16">
    <source>
        <dbReference type="Proteomes" id="UP000515126"/>
    </source>
</evidence>
<name>A0A6P5QN18_MUSCR</name>
<keyword evidence="5" id="KW-0752">Steroid biosynthesis</keyword>
<dbReference type="KEGG" id="mcal:110304490"/>
<dbReference type="RefSeq" id="XP_021031573.1">
    <property type="nucleotide sequence ID" value="XM_021175914.1"/>
</dbReference>
<dbReference type="GO" id="GO:0016126">
    <property type="term" value="P:sterol biosynthetic process"/>
    <property type="evidence" value="ECO:0007669"/>
    <property type="project" value="UniProtKB-KW"/>
</dbReference>
<keyword evidence="10 14" id="KW-0472">Membrane</keyword>
<keyword evidence="5" id="KW-0443">Lipid metabolism</keyword>
<dbReference type="CTD" id="10826"/>
<comment type="subcellular location">
    <subcellularLocation>
        <location evidence="2">Membrane</location>
    </subcellularLocation>
</comment>
<organism evidence="16 17">
    <name type="scientific">Mus caroli</name>
    <name type="common">Ryukyu mouse</name>
    <name type="synonym">Ricefield mouse</name>
    <dbReference type="NCBI Taxonomy" id="10089"/>
    <lineage>
        <taxon>Eukaryota</taxon>
        <taxon>Metazoa</taxon>
        <taxon>Chordata</taxon>
        <taxon>Craniata</taxon>
        <taxon>Vertebrata</taxon>
        <taxon>Euteleostomi</taxon>
        <taxon>Mammalia</taxon>
        <taxon>Eutheria</taxon>
        <taxon>Euarchontoglires</taxon>
        <taxon>Glires</taxon>
        <taxon>Rodentia</taxon>
        <taxon>Myomorpha</taxon>
        <taxon>Muroidea</taxon>
        <taxon>Muridae</taxon>
        <taxon>Murinae</taxon>
        <taxon>Mus</taxon>
        <taxon>Mus</taxon>
    </lineage>
</organism>
<keyword evidence="8" id="KW-0408">Iron</keyword>
<evidence type="ECO:0000256" key="8">
    <source>
        <dbReference type="ARBA" id="ARBA00023004"/>
    </source>
</evidence>
<feature type="transmembrane region" description="Helical" evidence="14">
    <location>
        <begin position="226"/>
        <end position="244"/>
    </location>
</feature>
<dbReference type="InterPro" id="IPR006694">
    <property type="entry name" value="Fatty_acid_hydroxylase"/>
</dbReference>
<feature type="region of interest" description="Disordered" evidence="13">
    <location>
        <begin position="86"/>
        <end position="108"/>
    </location>
</feature>
<keyword evidence="4 14" id="KW-0812">Transmembrane</keyword>
<evidence type="ECO:0000256" key="13">
    <source>
        <dbReference type="SAM" id="MobiDB-lite"/>
    </source>
</evidence>
<dbReference type="GO" id="GO:0005506">
    <property type="term" value="F:iron ion binding"/>
    <property type="evidence" value="ECO:0007669"/>
    <property type="project" value="InterPro"/>
</dbReference>
<evidence type="ECO:0000256" key="7">
    <source>
        <dbReference type="ARBA" id="ARBA00023002"/>
    </source>
</evidence>
<keyword evidence="9" id="KW-0756">Sterol biosynthesis</keyword>